<keyword evidence="6" id="KW-0675">Receptor</keyword>
<dbReference type="PANTHER" id="PTHR24243">
    <property type="entry name" value="G-PROTEIN COUPLED RECEPTOR"/>
    <property type="match status" value="1"/>
</dbReference>
<feature type="transmembrane region" description="Helical" evidence="9">
    <location>
        <begin position="314"/>
        <end position="333"/>
    </location>
</feature>
<dbReference type="GO" id="GO:0004930">
    <property type="term" value="F:G protein-coupled receptor activity"/>
    <property type="evidence" value="ECO:0007669"/>
    <property type="project" value="UniProtKB-KW"/>
</dbReference>
<dbReference type="GO" id="GO:0016020">
    <property type="term" value="C:membrane"/>
    <property type="evidence" value="ECO:0007669"/>
    <property type="project" value="UniProtKB-SubCell"/>
</dbReference>
<feature type="transmembrane region" description="Helical" evidence="9">
    <location>
        <begin position="127"/>
        <end position="149"/>
    </location>
</feature>
<feature type="transmembrane region" description="Helical" evidence="9">
    <location>
        <begin position="76"/>
        <end position="102"/>
    </location>
</feature>
<evidence type="ECO:0000256" key="4">
    <source>
        <dbReference type="ARBA" id="ARBA00023040"/>
    </source>
</evidence>
<evidence type="ECO:0000256" key="6">
    <source>
        <dbReference type="ARBA" id="ARBA00023170"/>
    </source>
</evidence>
<dbReference type="SUPFAM" id="SSF81321">
    <property type="entry name" value="Family A G protein-coupled receptor-like"/>
    <property type="match status" value="1"/>
</dbReference>
<keyword evidence="7" id="KW-0807">Transducer</keyword>
<feature type="domain" description="G-protein coupled receptors family 1 profile" evidence="10">
    <location>
        <begin position="52"/>
        <end position="330"/>
    </location>
</feature>
<dbReference type="OrthoDB" id="10611566at2759"/>
<accession>A0A3S1BC58</accession>
<evidence type="ECO:0000256" key="9">
    <source>
        <dbReference type="SAM" id="Phobius"/>
    </source>
</evidence>
<comment type="caution">
    <text evidence="11">The sequence shown here is derived from an EMBL/GenBank/DDBJ whole genome shotgun (WGS) entry which is preliminary data.</text>
</comment>
<dbReference type="EMBL" id="RQTK01000193">
    <property type="protein sequence ID" value="RUS84780.1"/>
    <property type="molecule type" value="Genomic_DNA"/>
</dbReference>
<keyword evidence="3 9" id="KW-1133">Transmembrane helix</keyword>
<feature type="region of interest" description="Disordered" evidence="8">
    <location>
        <begin position="1"/>
        <end position="21"/>
    </location>
</feature>
<dbReference type="PRINTS" id="PR00237">
    <property type="entry name" value="GPCRRHODOPSN"/>
</dbReference>
<keyword evidence="4" id="KW-0297">G-protein coupled receptor</keyword>
<dbReference type="Pfam" id="PF00001">
    <property type="entry name" value="7tm_1"/>
    <property type="match status" value="1"/>
</dbReference>
<sequence length="357" mass="39336">MDWTTPNMGPSSRPMPPEQTPVPPGGIIDGSTYGYLVIVFRVTTNPATALIALCVSILNIATFSKMNLNQGVNHALLILSVSDFCVSLLLVCVSCCYVLLWLDIQKVVGLYVLECMYFFLRFTTFPLYVSIMVTTVIAVVRSLSIALPFSFREVATIRRQFIAMGIGSAASLAIPSYMLVNFYSTFVGSSWSKKLKLMGQNCIAVVNCTMFDVSRYIFFLTCLFIIIVSMVFLIIALKKSSKFKALAAKATSENQAKMRQANKEAQVVKAVILVLAVFVAANVPLMVITIFRVLLTDTSSTGPYRYDIGLIDMLVGLGLNLNISLNTVIYFHYNSSFRAVLKSMLGQLSRSKATAKK</sequence>
<feature type="transmembrane region" description="Helical" evidence="9">
    <location>
        <begin position="47"/>
        <end position="64"/>
    </location>
</feature>
<dbReference type="InterPro" id="IPR017452">
    <property type="entry name" value="GPCR_Rhodpsn_7TM"/>
</dbReference>
<dbReference type="Gene3D" id="1.20.1070.10">
    <property type="entry name" value="Rhodopsin 7-helix transmembrane proteins"/>
    <property type="match status" value="1"/>
</dbReference>
<evidence type="ECO:0000313" key="12">
    <source>
        <dbReference type="Proteomes" id="UP000271974"/>
    </source>
</evidence>
<organism evidence="11 12">
    <name type="scientific">Elysia chlorotica</name>
    <name type="common">Eastern emerald elysia</name>
    <name type="synonym">Sea slug</name>
    <dbReference type="NCBI Taxonomy" id="188477"/>
    <lineage>
        <taxon>Eukaryota</taxon>
        <taxon>Metazoa</taxon>
        <taxon>Spiralia</taxon>
        <taxon>Lophotrochozoa</taxon>
        <taxon>Mollusca</taxon>
        <taxon>Gastropoda</taxon>
        <taxon>Heterobranchia</taxon>
        <taxon>Euthyneura</taxon>
        <taxon>Panpulmonata</taxon>
        <taxon>Sacoglossa</taxon>
        <taxon>Placobranchoidea</taxon>
        <taxon>Plakobranchidae</taxon>
        <taxon>Elysia</taxon>
    </lineage>
</organism>
<proteinExistence type="predicted"/>
<feature type="transmembrane region" description="Helical" evidence="9">
    <location>
        <begin position="161"/>
        <end position="183"/>
    </location>
</feature>
<keyword evidence="2 9" id="KW-0812">Transmembrane</keyword>
<name>A0A3S1BC58_ELYCH</name>
<evidence type="ECO:0000259" key="10">
    <source>
        <dbReference type="PROSITE" id="PS50262"/>
    </source>
</evidence>
<feature type="transmembrane region" description="Helical" evidence="9">
    <location>
        <begin position="216"/>
        <end position="237"/>
    </location>
</feature>
<comment type="subcellular location">
    <subcellularLocation>
        <location evidence="1">Membrane</location>
        <topology evidence="1">Multi-pass membrane protein</topology>
    </subcellularLocation>
</comment>
<dbReference type="InterPro" id="IPR000276">
    <property type="entry name" value="GPCR_Rhodpsn"/>
</dbReference>
<feature type="transmembrane region" description="Helical" evidence="9">
    <location>
        <begin position="267"/>
        <end position="294"/>
    </location>
</feature>
<dbReference type="AlphaFoldDB" id="A0A3S1BC58"/>
<reference evidence="11 12" key="1">
    <citation type="submission" date="2019-01" db="EMBL/GenBank/DDBJ databases">
        <title>A draft genome assembly of the solar-powered sea slug Elysia chlorotica.</title>
        <authorList>
            <person name="Cai H."/>
            <person name="Li Q."/>
            <person name="Fang X."/>
            <person name="Li J."/>
            <person name="Curtis N.E."/>
            <person name="Altenburger A."/>
            <person name="Shibata T."/>
            <person name="Feng M."/>
            <person name="Maeda T."/>
            <person name="Schwartz J.A."/>
            <person name="Shigenobu S."/>
            <person name="Lundholm N."/>
            <person name="Nishiyama T."/>
            <person name="Yang H."/>
            <person name="Hasebe M."/>
            <person name="Li S."/>
            <person name="Pierce S.K."/>
            <person name="Wang J."/>
        </authorList>
    </citation>
    <scope>NUCLEOTIDE SEQUENCE [LARGE SCALE GENOMIC DNA]</scope>
    <source>
        <strain evidence="11">EC2010</strain>
        <tissue evidence="11">Whole organism of an adult</tissue>
    </source>
</reference>
<keyword evidence="5 9" id="KW-0472">Membrane</keyword>
<dbReference type="Proteomes" id="UP000271974">
    <property type="component" value="Unassembled WGS sequence"/>
</dbReference>
<evidence type="ECO:0000256" key="3">
    <source>
        <dbReference type="ARBA" id="ARBA00022989"/>
    </source>
</evidence>
<evidence type="ECO:0000256" key="1">
    <source>
        <dbReference type="ARBA" id="ARBA00004141"/>
    </source>
</evidence>
<protein>
    <recommendedName>
        <fullName evidence="10">G-protein coupled receptors family 1 profile domain-containing protein</fullName>
    </recommendedName>
</protein>
<dbReference type="PROSITE" id="PS50262">
    <property type="entry name" value="G_PROTEIN_RECEP_F1_2"/>
    <property type="match status" value="1"/>
</dbReference>
<dbReference type="STRING" id="188477.A0A3S1BC58"/>
<evidence type="ECO:0000313" key="11">
    <source>
        <dbReference type="EMBL" id="RUS84780.1"/>
    </source>
</evidence>
<evidence type="ECO:0000256" key="7">
    <source>
        <dbReference type="ARBA" id="ARBA00023224"/>
    </source>
</evidence>
<gene>
    <name evidence="11" type="ORF">EGW08_007464</name>
</gene>
<evidence type="ECO:0000256" key="2">
    <source>
        <dbReference type="ARBA" id="ARBA00022692"/>
    </source>
</evidence>
<feature type="compositionally biased region" description="Polar residues" evidence="8">
    <location>
        <begin position="1"/>
        <end position="10"/>
    </location>
</feature>
<evidence type="ECO:0000256" key="5">
    <source>
        <dbReference type="ARBA" id="ARBA00023136"/>
    </source>
</evidence>
<keyword evidence="12" id="KW-1185">Reference proteome</keyword>
<evidence type="ECO:0000256" key="8">
    <source>
        <dbReference type="SAM" id="MobiDB-lite"/>
    </source>
</evidence>
<dbReference type="PANTHER" id="PTHR24243:SF208">
    <property type="entry name" value="PYROKININ-1 RECEPTOR"/>
    <property type="match status" value="1"/>
</dbReference>